<evidence type="ECO:0000313" key="2">
    <source>
        <dbReference type="Proteomes" id="UP000315389"/>
    </source>
</evidence>
<dbReference type="RefSeq" id="WP_142120446.1">
    <property type="nucleotide sequence ID" value="NZ_BAAASV010000002.1"/>
</dbReference>
<dbReference type="Proteomes" id="UP000315389">
    <property type="component" value="Unassembled WGS sequence"/>
</dbReference>
<gene>
    <name evidence="1" type="ORF">FB461_1572</name>
</gene>
<proteinExistence type="predicted"/>
<protein>
    <submittedName>
        <fullName evidence="1">Uncharacterized protein</fullName>
    </submittedName>
</protein>
<dbReference type="EMBL" id="VFOS01000001">
    <property type="protein sequence ID" value="TQL65039.1"/>
    <property type="molecule type" value="Genomic_DNA"/>
</dbReference>
<sequence>MIGSSRGWAVGPDTAQIYTRTSPPQWRSKGSTAPFLSFVKVGGTWRVDLDNLEFSNIAKKVKPIPSKVTGWNVKAIKVKKGKIPAARKIVVAASTGKVVLERKSGKKWVRVSTATVNATTGRATVRFAKLRTKGTYTFRLRLTGTDYYKLDGVKNLKVKVKQPHAKHQLVGPRASSG</sequence>
<name>A0A542ZXK7_RARFA</name>
<dbReference type="AlphaFoldDB" id="A0A542ZXK7"/>
<organism evidence="1 2">
    <name type="scientific">Rarobacter faecitabidus</name>
    <dbReference type="NCBI Taxonomy" id="13243"/>
    <lineage>
        <taxon>Bacteria</taxon>
        <taxon>Bacillati</taxon>
        <taxon>Actinomycetota</taxon>
        <taxon>Actinomycetes</taxon>
        <taxon>Micrococcales</taxon>
        <taxon>Rarobacteraceae</taxon>
        <taxon>Rarobacter</taxon>
    </lineage>
</organism>
<keyword evidence="2" id="KW-1185">Reference proteome</keyword>
<comment type="caution">
    <text evidence="1">The sequence shown here is derived from an EMBL/GenBank/DDBJ whole genome shotgun (WGS) entry which is preliminary data.</text>
</comment>
<evidence type="ECO:0000313" key="1">
    <source>
        <dbReference type="EMBL" id="TQL65039.1"/>
    </source>
</evidence>
<accession>A0A542ZXK7</accession>
<reference evidence="1 2" key="1">
    <citation type="submission" date="2019-06" db="EMBL/GenBank/DDBJ databases">
        <title>Sequencing the genomes of 1000 actinobacteria strains.</title>
        <authorList>
            <person name="Klenk H.-P."/>
        </authorList>
    </citation>
    <scope>NUCLEOTIDE SEQUENCE [LARGE SCALE GENOMIC DNA]</scope>
    <source>
        <strain evidence="1 2">DSM 4813</strain>
    </source>
</reference>